<feature type="compositionally biased region" description="Basic and acidic residues" evidence="1">
    <location>
        <begin position="1"/>
        <end position="12"/>
    </location>
</feature>
<evidence type="ECO:0000313" key="6">
    <source>
        <dbReference type="EMBL" id="KAE9313434.1"/>
    </source>
</evidence>
<evidence type="ECO:0000313" key="12">
    <source>
        <dbReference type="Proteomes" id="UP000486351"/>
    </source>
</evidence>
<dbReference type="AlphaFoldDB" id="A0A6A3ZK77"/>
<evidence type="ECO:0000313" key="5">
    <source>
        <dbReference type="EMBL" id="KAE9238159.1"/>
    </source>
</evidence>
<evidence type="ECO:0000313" key="7">
    <source>
        <dbReference type="EMBL" id="KAE9345587.1"/>
    </source>
</evidence>
<dbReference type="Proteomes" id="UP000429523">
    <property type="component" value="Unassembled WGS sequence"/>
</dbReference>
<evidence type="ECO:0000256" key="1">
    <source>
        <dbReference type="SAM" id="MobiDB-lite"/>
    </source>
</evidence>
<proteinExistence type="predicted"/>
<evidence type="ECO:0000313" key="2">
    <source>
        <dbReference type="EMBL" id="KAE8939680.1"/>
    </source>
</evidence>
<dbReference type="Proteomes" id="UP000437068">
    <property type="component" value="Unassembled WGS sequence"/>
</dbReference>
<dbReference type="EMBL" id="QXGF01000473">
    <property type="protein sequence ID" value="KAE8939680.1"/>
    <property type="molecule type" value="Genomic_DNA"/>
</dbReference>
<evidence type="ECO:0000313" key="11">
    <source>
        <dbReference type="Proteomes" id="UP000460718"/>
    </source>
</evidence>
<dbReference type="EMBL" id="QXFW01000400">
    <property type="protein sequence ID" value="KAE9013452.1"/>
    <property type="molecule type" value="Genomic_DNA"/>
</dbReference>
<dbReference type="EMBL" id="QXGD01000476">
    <property type="protein sequence ID" value="KAE9238159.1"/>
    <property type="molecule type" value="Genomic_DNA"/>
</dbReference>
<feature type="region of interest" description="Disordered" evidence="1">
    <location>
        <begin position="1"/>
        <end position="34"/>
    </location>
</feature>
<name>A0A6A3ZK77_9STRA</name>
<organism evidence="5 10">
    <name type="scientific">Phytophthora fragariae</name>
    <dbReference type="NCBI Taxonomy" id="53985"/>
    <lineage>
        <taxon>Eukaryota</taxon>
        <taxon>Sar</taxon>
        <taxon>Stramenopiles</taxon>
        <taxon>Oomycota</taxon>
        <taxon>Peronosporomycetes</taxon>
        <taxon>Peronosporales</taxon>
        <taxon>Peronosporaceae</taxon>
        <taxon>Phytophthora</taxon>
    </lineage>
</organism>
<dbReference type="EMBL" id="QXGE01000404">
    <property type="protein sequence ID" value="KAE9313434.1"/>
    <property type="molecule type" value="Genomic_DNA"/>
</dbReference>
<evidence type="ECO:0000313" key="13">
    <source>
        <dbReference type="Proteomes" id="UP000488956"/>
    </source>
</evidence>
<evidence type="ECO:0000313" key="3">
    <source>
        <dbReference type="EMBL" id="KAE9013452.1"/>
    </source>
</evidence>
<dbReference type="Proteomes" id="UP000440367">
    <property type="component" value="Unassembled WGS sequence"/>
</dbReference>
<dbReference type="Proteomes" id="UP000488956">
    <property type="component" value="Unassembled WGS sequence"/>
</dbReference>
<sequence>MRREGENLREGGSEQTTGADLAGNRPTTTFGSSENRDAWKLSVVKVCAACRSVENNPHTHTVRQSVALPLSALASSIASIAAVTCDFSVLFPRPLALYIRPPAPPKLRNGE</sequence>
<evidence type="ECO:0000313" key="8">
    <source>
        <dbReference type="Proteomes" id="UP000429523"/>
    </source>
</evidence>
<protein>
    <submittedName>
        <fullName evidence="5">Uncharacterized protein</fullName>
    </submittedName>
</protein>
<dbReference type="EMBL" id="QXFX01000414">
    <property type="protein sequence ID" value="KAE9116659.1"/>
    <property type="molecule type" value="Genomic_DNA"/>
</dbReference>
<evidence type="ECO:0000313" key="4">
    <source>
        <dbReference type="EMBL" id="KAE9116659.1"/>
    </source>
</evidence>
<dbReference type="EMBL" id="QXFY01000396">
    <property type="protein sequence ID" value="KAE9345587.1"/>
    <property type="molecule type" value="Genomic_DNA"/>
</dbReference>
<accession>A0A6A3ZK77</accession>
<comment type="caution">
    <text evidence="5">The sequence shown here is derived from an EMBL/GenBank/DDBJ whole genome shotgun (WGS) entry which is preliminary data.</text>
</comment>
<gene>
    <name evidence="6" type="ORF">PF001_g8749</name>
    <name evidence="5" type="ORF">PF002_g10721</name>
    <name evidence="7" type="ORF">PF008_g8678</name>
    <name evidence="2" type="ORF">PF009_g10484</name>
    <name evidence="4" type="ORF">PF010_g8885</name>
    <name evidence="3" type="ORF">PF011_g8481</name>
</gene>
<evidence type="ECO:0000313" key="10">
    <source>
        <dbReference type="Proteomes" id="UP000440367"/>
    </source>
</evidence>
<dbReference type="Proteomes" id="UP000486351">
    <property type="component" value="Unassembled WGS sequence"/>
</dbReference>
<reference evidence="8 9" key="1">
    <citation type="submission" date="2018-08" db="EMBL/GenBank/DDBJ databases">
        <title>Genomic investigation of the strawberry pathogen Phytophthora fragariae indicates pathogenicity is determined by transcriptional variation in three key races.</title>
        <authorList>
            <person name="Adams T.M."/>
            <person name="Armitage A.D."/>
            <person name="Sobczyk M.K."/>
            <person name="Bates H.J."/>
            <person name="Dunwell J.M."/>
            <person name="Nellist C.F."/>
            <person name="Harrison R.J."/>
        </authorList>
    </citation>
    <scope>NUCLEOTIDE SEQUENCE [LARGE SCALE GENOMIC DNA]</scope>
    <source>
        <strain evidence="6 9">A4</strain>
        <strain evidence="5 10">BC-1</strain>
        <strain evidence="7 12">NOV-77</strain>
        <strain evidence="2 8">NOV-9</strain>
        <strain evidence="4 13">ONT-3</strain>
        <strain evidence="3 11">SCRP245</strain>
    </source>
</reference>
<dbReference type="Proteomes" id="UP000460718">
    <property type="component" value="Unassembled WGS sequence"/>
</dbReference>
<evidence type="ECO:0000313" key="9">
    <source>
        <dbReference type="Proteomes" id="UP000437068"/>
    </source>
</evidence>